<dbReference type="InterPro" id="IPR039664">
    <property type="entry name" value="GRB/APBB1IP"/>
</dbReference>
<dbReference type="SUPFAM" id="SSF50729">
    <property type="entry name" value="PH domain-like"/>
    <property type="match status" value="1"/>
</dbReference>
<dbReference type="GO" id="GO:0008286">
    <property type="term" value="P:insulin receptor signaling pathway"/>
    <property type="evidence" value="ECO:0007669"/>
    <property type="project" value="TreeGrafter"/>
</dbReference>
<keyword evidence="4" id="KW-0597">Phosphoprotein</keyword>
<name>A0A8C4WUZ0_EPTBU</name>
<dbReference type="PRINTS" id="PR00401">
    <property type="entry name" value="SH2DOMAIN"/>
</dbReference>
<dbReference type="GO" id="GO:0046627">
    <property type="term" value="P:negative regulation of insulin receptor signaling pathway"/>
    <property type="evidence" value="ECO:0007669"/>
    <property type="project" value="TreeGrafter"/>
</dbReference>
<evidence type="ECO:0000256" key="7">
    <source>
        <dbReference type="SAM" id="MobiDB-lite"/>
    </source>
</evidence>
<protein>
    <submittedName>
        <fullName evidence="11">Uncharacterized protein</fullName>
    </submittedName>
</protein>
<keyword evidence="5 6" id="KW-0727">SH2 domain</keyword>
<feature type="compositionally biased region" description="Low complexity" evidence="7">
    <location>
        <begin position="101"/>
        <end position="116"/>
    </location>
</feature>
<dbReference type="InterPro" id="IPR029071">
    <property type="entry name" value="Ubiquitin-like_domsf"/>
</dbReference>
<evidence type="ECO:0000256" key="1">
    <source>
        <dbReference type="ARBA" id="ARBA00004496"/>
    </source>
</evidence>
<accession>A0A8C4WUZ0</accession>
<dbReference type="Gene3D" id="2.30.29.30">
    <property type="entry name" value="Pleckstrin-homology domain (PH domain)/Phosphotyrosine-binding domain (PTB)"/>
    <property type="match status" value="1"/>
</dbReference>
<dbReference type="SMART" id="SM00233">
    <property type="entry name" value="PH"/>
    <property type="match status" value="1"/>
</dbReference>
<feature type="region of interest" description="Disordered" evidence="7">
    <location>
        <begin position="89"/>
        <end position="127"/>
    </location>
</feature>
<dbReference type="PROSITE" id="PS50003">
    <property type="entry name" value="PH_DOMAIN"/>
    <property type="match status" value="1"/>
</dbReference>
<evidence type="ECO:0000313" key="12">
    <source>
        <dbReference type="Proteomes" id="UP000694388"/>
    </source>
</evidence>
<reference evidence="11" key="1">
    <citation type="submission" date="2025-08" db="UniProtKB">
        <authorList>
            <consortium name="Ensembl"/>
        </authorList>
    </citation>
    <scope>IDENTIFICATION</scope>
</reference>
<feature type="region of interest" description="Disordered" evidence="7">
    <location>
        <begin position="142"/>
        <end position="177"/>
    </location>
</feature>
<dbReference type="CDD" id="cd01259">
    <property type="entry name" value="PH_APBB1IP"/>
    <property type="match status" value="1"/>
</dbReference>
<dbReference type="PANTHER" id="PTHR11243:SF38">
    <property type="entry name" value="GROWTH FACTOR RECEPTOR-BOUND PROTEIN 14-LIKE ISOFORM X1"/>
    <property type="match status" value="1"/>
</dbReference>
<evidence type="ECO:0000256" key="6">
    <source>
        <dbReference type="PROSITE-ProRule" id="PRU00191"/>
    </source>
</evidence>
<dbReference type="PANTHER" id="PTHR11243">
    <property type="entry name" value="GROWTH FACTOR RECEPTOR-BOUND PROTEIN"/>
    <property type="match status" value="1"/>
</dbReference>
<dbReference type="GO" id="GO:0005737">
    <property type="term" value="C:cytoplasm"/>
    <property type="evidence" value="ECO:0007669"/>
    <property type="project" value="UniProtKB-SubCell"/>
</dbReference>
<comment type="similarity">
    <text evidence="2">Belongs to the GRB7/10/14 family.</text>
</comment>
<keyword evidence="12" id="KW-1185">Reference proteome</keyword>
<dbReference type="SUPFAM" id="SSF54236">
    <property type="entry name" value="Ubiquitin-like"/>
    <property type="match status" value="1"/>
</dbReference>
<dbReference type="Gene3D" id="3.30.505.10">
    <property type="entry name" value="SH2 domain"/>
    <property type="match status" value="1"/>
</dbReference>
<dbReference type="SMART" id="SM00314">
    <property type="entry name" value="RA"/>
    <property type="match status" value="1"/>
</dbReference>
<dbReference type="SUPFAM" id="SSF55550">
    <property type="entry name" value="SH2 domain"/>
    <property type="match status" value="1"/>
</dbReference>
<feature type="domain" description="SH2" evidence="8">
    <location>
        <begin position="531"/>
        <end position="627"/>
    </location>
</feature>
<organism evidence="11 12">
    <name type="scientific">Eptatretus burgeri</name>
    <name type="common">Inshore hagfish</name>
    <dbReference type="NCBI Taxonomy" id="7764"/>
    <lineage>
        <taxon>Eukaryota</taxon>
        <taxon>Metazoa</taxon>
        <taxon>Chordata</taxon>
        <taxon>Craniata</taxon>
        <taxon>Vertebrata</taxon>
        <taxon>Cyclostomata</taxon>
        <taxon>Myxini</taxon>
        <taxon>Myxiniformes</taxon>
        <taxon>Myxinidae</taxon>
        <taxon>Eptatretinae</taxon>
        <taxon>Eptatretus</taxon>
    </lineage>
</organism>
<dbReference type="PROSITE" id="PS50001">
    <property type="entry name" value="SH2"/>
    <property type="match status" value="1"/>
</dbReference>
<dbReference type="InterPro" id="IPR011993">
    <property type="entry name" value="PH-like_dom_sf"/>
</dbReference>
<dbReference type="InterPro" id="IPR000980">
    <property type="entry name" value="SH2"/>
</dbReference>
<dbReference type="Proteomes" id="UP000694388">
    <property type="component" value="Unplaced"/>
</dbReference>
<dbReference type="GeneTree" id="ENSGT00940000155909"/>
<dbReference type="Pfam" id="PF21989">
    <property type="entry name" value="RA_2"/>
    <property type="match status" value="1"/>
</dbReference>
<evidence type="ECO:0000256" key="2">
    <source>
        <dbReference type="ARBA" id="ARBA00006708"/>
    </source>
</evidence>
<dbReference type="Pfam" id="PF00017">
    <property type="entry name" value="SH2"/>
    <property type="match status" value="1"/>
</dbReference>
<sequence>MWARERPKTGSFHLNTTQALISSRPGVMAVAERLRGYLRLAYYQEEAADEVSHQIARKCDSPTRPDDDVDLEALVNGMSAAFDGVRGLVESGLSGSPRPASPHVSSQSSSPHPIAPNNTLNQRFHCPSQPMHIKRVRRLLEDERQSSSLPARPSVLTSSCTSPLLDRGLPRPCPHSSVQGLLPTSSLETLQSPSSSSTVTKVIKIFGEDGSNRLLEIPADATVRDVTQQLVLRVNCVEDSSWGLIEHMPNVGIERTLEDHECAVQLQSAWGADGEGRLVFRKHYGKHEVFQHPEHHFLDGMVSDGSDANGCISHSELLQSFFMPSACPEVQGFLHVREPGKKTWKRSFFLLRRSGLYCSVKGSSKEPRHLQFFADLSEDNIYTVSSARKMFSAPTEYCICLKPMRSSSAKELKLLCAEDETRRRCWHTCMRLLKYGIQLYHNYHMPLLPRRNLSQFNAAPMRSISENSLVAMDFSGRKGKIIEDPDEAYMAAAMEGHLWRKRNCPRLAAMGNSCTAQQANMSTVIHKTQPWFFGRISREESHRIIHQQGLVDGVFLVRDCQSNHRAYVLSLCHDQKIRHFQILPHVDGGHTVFSLDEGHTKFTDLLSLVEFHQLNRGVLPCRLSHPCASVTL</sequence>
<proteinExistence type="inferred from homology"/>
<dbReference type="InterPro" id="IPR015042">
    <property type="entry name" value="BPS-dom"/>
</dbReference>
<dbReference type="SMART" id="SM00252">
    <property type="entry name" value="SH2"/>
    <property type="match status" value="1"/>
</dbReference>
<dbReference type="InterPro" id="IPR039665">
    <property type="entry name" value="PH_APBB1IP"/>
</dbReference>
<dbReference type="Gene3D" id="3.10.20.90">
    <property type="entry name" value="Phosphatidylinositol 3-kinase Catalytic Subunit, Chain A, domain 1"/>
    <property type="match status" value="1"/>
</dbReference>
<evidence type="ECO:0000313" key="11">
    <source>
        <dbReference type="Ensembl" id="ENSEBUP00000012330.1"/>
    </source>
</evidence>
<keyword evidence="3" id="KW-0963">Cytoplasm</keyword>
<evidence type="ECO:0000256" key="3">
    <source>
        <dbReference type="ARBA" id="ARBA00022490"/>
    </source>
</evidence>
<dbReference type="InterPro" id="IPR000159">
    <property type="entry name" value="RA_dom"/>
</dbReference>
<comment type="subcellular location">
    <subcellularLocation>
        <location evidence="1">Cytoplasm</location>
    </subcellularLocation>
</comment>
<feature type="domain" description="PH" evidence="9">
    <location>
        <begin position="327"/>
        <end position="435"/>
    </location>
</feature>
<evidence type="ECO:0000259" key="10">
    <source>
        <dbReference type="PROSITE" id="PS50200"/>
    </source>
</evidence>
<dbReference type="InterPro" id="IPR001849">
    <property type="entry name" value="PH_domain"/>
</dbReference>
<evidence type="ECO:0000256" key="4">
    <source>
        <dbReference type="ARBA" id="ARBA00022553"/>
    </source>
</evidence>
<dbReference type="Pfam" id="PF08947">
    <property type="entry name" value="BPS"/>
    <property type="match status" value="1"/>
</dbReference>
<dbReference type="PROSITE" id="PS50200">
    <property type="entry name" value="RA"/>
    <property type="match status" value="1"/>
</dbReference>
<reference evidence="11" key="2">
    <citation type="submission" date="2025-09" db="UniProtKB">
        <authorList>
            <consortium name="Ensembl"/>
        </authorList>
    </citation>
    <scope>IDENTIFICATION</scope>
</reference>
<evidence type="ECO:0000256" key="5">
    <source>
        <dbReference type="ARBA" id="ARBA00022999"/>
    </source>
</evidence>
<dbReference type="Ensembl" id="ENSEBUT00000012906.1">
    <property type="protein sequence ID" value="ENSEBUP00000012330.1"/>
    <property type="gene ID" value="ENSEBUG00000007762.1"/>
</dbReference>
<dbReference type="InterPro" id="IPR036860">
    <property type="entry name" value="SH2_dom_sf"/>
</dbReference>
<evidence type="ECO:0000259" key="8">
    <source>
        <dbReference type="PROSITE" id="PS50001"/>
    </source>
</evidence>
<dbReference type="AlphaFoldDB" id="A0A8C4WUZ0"/>
<feature type="domain" description="Ras-associating" evidence="10">
    <location>
        <begin position="199"/>
        <end position="285"/>
    </location>
</feature>
<evidence type="ECO:0000259" key="9">
    <source>
        <dbReference type="PROSITE" id="PS50003"/>
    </source>
</evidence>
<dbReference type="Pfam" id="PF00169">
    <property type="entry name" value="PH"/>
    <property type="match status" value="1"/>
</dbReference>